<evidence type="ECO:0000313" key="2">
    <source>
        <dbReference type="Proteomes" id="UP000184476"/>
    </source>
</evidence>
<keyword evidence="2" id="KW-1185">Reference proteome</keyword>
<organism evidence="1 2">
    <name type="scientific">Seinonella peptonophila</name>
    <dbReference type="NCBI Taxonomy" id="112248"/>
    <lineage>
        <taxon>Bacteria</taxon>
        <taxon>Bacillati</taxon>
        <taxon>Bacillota</taxon>
        <taxon>Bacilli</taxon>
        <taxon>Bacillales</taxon>
        <taxon>Thermoactinomycetaceae</taxon>
        <taxon>Seinonella</taxon>
    </lineage>
</organism>
<dbReference type="EMBL" id="FQVL01000003">
    <property type="protein sequence ID" value="SHE77301.1"/>
    <property type="molecule type" value="Genomic_DNA"/>
</dbReference>
<dbReference type="RefSeq" id="WP_175552311.1">
    <property type="nucleotide sequence ID" value="NZ_FQVL01000003.1"/>
</dbReference>
<evidence type="ECO:0000313" key="1">
    <source>
        <dbReference type="EMBL" id="SHE77301.1"/>
    </source>
</evidence>
<dbReference type="AlphaFoldDB" id="A0A1M4W7R2"/>
<proteinExistence type="predicted"/>
<dbReference type="Proteomes" id="UP000184476">
    <property type="component" value="Unassembled WGS sequence"/>
</dbReference>
<sequence>MNAKHGYRCENCGRFDAKYEARIAFEGRNLLLCFTCLKKIKQSIQRENNTDKASLG</sequence>
<reference evidence="1 2" key="1">
    <citation type="submission" date="2016-11" db="EMBL/GenBank/DDBJ databases">
        <authorList>
            <person name="Jaros S."/>
            <person name="Januszkiewicz K."/>
            <person name="Wedrychowicz H."/>
        </authorList>
    </citation>
    <scope>NUCLEOTIDE SEQUENCE [LARGE SCALE GENOMIC DNA]</scope>
    <source>
        <strain evidence="1 2">DSM 44666</strain>
    </source>
</reference>
<gene>
    <name evidence="1" type="ORF">SAMN05444392_10383</name>
</gene>
<protein>
    <submittedName>
        <fullName evidence="1">Uncharacterized protein</fullName>
    </submittedName>
</protein>
<name>A0A1M4W7R2_9BACL</name>
<accession>A0A1M4W7R2</accession>